<dbReference type="PROSITE" id="PS51708">
    <property type="entry name" value="CHAD"/>
    <property type="match status" value="1"/>
</dbReference>
<dbReference type="Pfam" id="PF01928">
    <property type="entry name" value="CYTH"/>
    <property type="match status" value="1"/>
</dbReference>
<dbReference type="AlphaFoldDB" id="A0A366GZM0"/>
<feature type="domain" description="CYTH" evidence="1">
    <location>
        <begin position="1"/>
        <end position="193"/>
    </location>
</feature>
<comment type="caution">
    <text evidence="3">The sequence shown here is derived from an EMBL/GenBank/DDBJ whole genome shotgun (WGS) entry which is preliminary data.</text>
</comment>
<evidence type="ECO:0000313" key="3">
    <source>
        <dbReference type="EMBL" id="RBP35019.1"/>
    </source>
</evidence>
<evidence type="ECO:0000259" key="1">
    <source>
        <dbReference type="PROSITE" id="PS51707"/>
    </source>
</evidence>
<dbReference type="PANTHER" id="PTHR39569:SF1">
    <property type="entry name" value="INORGANIC TRIPHOSPHATASE"/>
    <property type="match status" value="1"/>
</dbReference>
<gene>
    <name evidence="3" type="ORF">DFR37_12220</name>
</gene>
<proteinExistence type="predicted"/>
<dbReference type="OrthoDB" id="3034217at2"/>
<dbReference type="EMBL" id="QNRQ01000022">
    <property type="protein sequence ID" value="RBP35019.1"/>
    <property type="molecule type" value="Genomic_DNA"/>
</dbReference>
<dbReference type="PANTHER" id="PTHR39569">
    <property type="entry name" value="INORGANIC TRIPHOSPHATASE"/>
    <property type="match status" value="1"/>
</dbReference>
<protein>
    <submittedName>
        <fullName evidence="3">Inorganic triphosphatase YgiF</fullName>
    </submittedName>
</protein>
<dbReference type="Gene3D" id="1.40.20.10">
    <property type="entry name" value="CHAD domain"/>
    <property type="match status" value="1"/>
</dbReference>
<dbReference type="SMART" id="SM01118">
    <property type="entry name" value="CYTH"/>
    <property type="match status" value="1"/>
</dbReference>
<keyword evidence="4" id="KW-1185">Reference proteome</keyword>
<reference evidence="3 4" key="1">
    <citation type="submission" date="2018-06" db="EMBL/GenBank/DDBJ databases">
        <title>Genomic Encyclopedia of Type Strains, Phase IV (KMG-IV): sequencing the most valuable type-strain genomes for metagenomic binning, comparative biology and taxonomic classification.</title>
        <authorList>
            <person name="Goeker M."/>
        </authorList>
    </citation>
    <scope>NUCLEOTIDE SEQUENCE [LARGE SCALE GENOMIC DNA]</scope>
    <source>
        <strain evidence="3 4">DSM 25520</strain>
    </source>
</reference>
<feature type="domain" description="CHAD" evidence="2">
    <location>
        <begin position="227"/>
        <end position="538"/>
    </location>
</feature>
<dbReference type="Proteomes" id="UP000253628">
    <property type="component" value="Unassembled WGS sequence"/>
</dbReference>
<evidence type="ECO:0000259" key="2">
    <source>
        <dbReference type="PROSITE" id="PS51708"/>
    </source>
</evidence>
<dbReference type="SUPFAM" id="SSF55154">
    <property type="entry name" value="CYTH-like phosphatases"/>
    <property type="match status" value="1"/>
</dbReference>
<name>A0A366GZM0_9BURK</name>
<dbReference type="SMART" id="SM00880">
    <property type="entry name" value="CHAD"/>
    <property type="match status" value="1"/>
</dbReference>
<dbReference type="CDD" id="cd07756">
    <property type="entry name" value="CYTH-like_Pase_CHAD"/>
    <property type="match status" value="1"/>
</dbReference>
<organism evidence="3 4">
    <name type="scientific">Eoetvoesiella caeni</name>
    <dbReference type="NCBI Taxonomy" id="645616"/>
    <lineage>
        <taxon>Bacteria</taxon>
        <taxon>Pseudomonadati</taxon>
        <taxon>Pseudomonadota</taxon>
        <taxon>Betaproteobacteria</taxon>
        <taxon>Burkholderiales</taxon>
        <taxon>Alcaligenaceae</taxon>
        <taxon>Eoetvoesiella</taxon>
    </lineage>
</organism>
<dbReference type="InterPro" id="IPR007899">
    <property type="entry name" value="CHAD_dom"/>
</dbReference>
<accession>A0A366GZM0</accession>
<dbReference type="PROSITE" id="PS51707">
    <property type="entry name" value="CYTH"/>
    <property type="match status" value="1"/>
</dbReference>
<sequence length="540" mass="59063">MIERELKLHVPQAARAPIAKALRAQKARRTSLHACYYDTATRELAHARIALRLRKEGRHWVQTVKAPGADALTRIEVNHVRPGPTLDLQLYDGTPLQGLLAALEHPLLPRYETKVTRLVLQATLDGSVVEVAYDQGIVLAGGLELPISEVEFELVSGDIASVFDLGEQWLERYGLILDLRSKAERGDALAAFAFKPEGASASAEAQANAAAGLWPARRAKTPALKGKTGIAAAYQLCANECLSQIIQNTAYIAGVDTALAGKAAHVEYVHQARVGIRRLRSCWKLFKHHVEPAEAAAEAQLRRGFGLFGGSRDADIIQLTVEPQLIDAGLPAYQPSRAQPEPHARPETVAAGAPLQSALLRLLRQLVVLGEPANTPTAADANKAKLIAAQLDGIEAGAPVRATSDSRSDDAPALRPVLTKRLNGWLKKIAKAGSEFTSLPIDKQHDVRKEVKSLRYCLDFAEHLLAKPELRPLRSSLAQIQAVLGDLNDYYVAEGYYRPLVQAQPQLWFAVGWLRAAQDHRKTLAQVLFRKLDEHKPLKK</sequence>
<dbReference type="InterPro" id="IPR039013">
    <property type="entry name" value="YgiF"/>
</dbReference>
<dbReference type="RefSeq" id="WP_113935245.1">
    <property type="nucleotide sequence ID" value="NZ_JACCEU010000017.1"/>
</dbReference>
<dbReference type="InterPro" id="IPR023577">
    <property type="entry name" value="CYTH_domain"/>
</dbReference>
<dbReference type="InterPro" id="IPR038186">
    <property type="entry name" value="CHAD_dom_sf"/>
</dbReference>
<dbReference type="Gene3D" id="2.40.320.10">
    <property type="entry name" value="Hypothetical Protein Pfu-838710-001"/>
    <property type="match status" value="1"/>
</dbReference>
<dbReference type="GO" id="GO:0050355">
    <property type="term" value="F:inorganic triphosphate phosphatase activity"/>
    <property type="evidence" value="ECO:0007669"/>
    <property type="project" value="InterPro"/>
</dbReference>
<dbReference type="Pfam" id="PF05235">
    <property type="entry name" value="CHAD"/>
    <property type="match status" value="1"/>
</dbReference>
<dbReference type="GO" id="GO:0046872">
    <property type="term" value="F:metal ion binding"/>
    <property type="evidence" value="ECO:0007669"/>
    <property type="project" value="TreeGrafter"/>
</dbReference>
<dbReference type="InterPro" id="IPR033469">
    <property type="entry name" value="CYTH-like_dom_sf"/>
</dbReference>
<evidence type="ECO:0000313" key="4">
    <source>
        <dbReference type="Proteomes" id="UP000253628"/>
    </source>
</evidence>